<organism evidence="1 2">
    <name type="scientific">Platanthera zijinensis</name>
    <dbReference type="NCBI Taxonomy" id="2320716"/>
    <lineage>
        <taxon>Eukaryota</taxon>
        <taxon>Viridiplantae</taxon>
        <taxon>Streptophyta</taxon>
        <taxon>Embryophyta</taxon>
        <taxon>Tracheophyta</taxon>
        <taxon>Spermatophyta</taxon>
        <taxon>Magnoliopsida</taxon>
        <taxon>Liliopsida</taxon>
        <taxon>Asparagales</taxon>
        <taxon>Orchidaceae</taxon>
        <taxon>Orchidoideae</taxon>
        <taxon>Orchideae</taxon>
        <taxon>Orchidinae</taxon>
        <taxon>Platanthera</taxon>
    </lineage>
</organism>
<evidence type="ECO:0000313" key="2">
    <source>
        <dbReference type="Proteomes" id="UP001418222"/>
    </source>
</evidence>
<dbReference type="AlphaFoldDB" id="A0AAP0B2W1"/>
<dbReference type="Proteomes" id="UP001418222">
    <property type="component" value="Unassembled WGS sequence"/>
</dbReference>
<name>A0AAP0B2W1_9ASPA</name>
<proteinExistence type="predicted"/>
<gene>
    <name evidence="1" type="ORF">KSP39_PZI018792</name>
</gene>
<dbReference type="EMBL" id="JBBWWQ010000016">
    <property type="protein sequence ID" value="KAK8925909.1"/>
    <property type="molecule type" value="Genomic_DNA"/>
</dbReference>
<keyword evidence="2" id="KW-1185">Reference proteome</keyword>
<evidence type="ECO:0000313" key="1">
    <source>
        <dbReference type="EMBL" id="KAK8925909.1"/>
    </source>
</evidence>
<protein>
    <submittedName>
        <fullName evidence="1">Uncharacterized protein</fullName>
    </submittedName>
</protein>
<sequence length="145" mass="16115">MNGSLSCFLLGIASTTPKLLLHKVSYATPPSQLILDSSFLLTISYFDAKVSIQRTSAAPLRQSLLLSAPPHSFFLSPKEQCASKLSAPLLRSYLVAIRRSTFSPCKDFQAVLFRFFGISLLFCALKSFHSCSYELTFFLFSSKQL</sequence>
<comment type="caution">
    <text evidence="1">The sequence shown here is derived from an EMBL/GenBank/DDBJ whole genome shotgun (WGS) entry which is preliminary data.</text>
</comment>
<reference evidence="1 2" key="1">
    <citation type="journal article" date="2022" name="Nat. Plants">
        <title>Genomes of leafy and leafless Platanthera orchids illuminate the evolution of mycoheterotrophy.</title>
        <authorList>
            <person name="Li M.H."/>
            <person name="Liu K.W."/>
            <person name="Li Z."/>
            <person name="Lu H.C."/>
            <person name="Ye Q.L."/>
            <person name="Zhang D."/>
            <person name="Wang J.Y."/>
            <person name="Li Y.F."/>
            <person name="Zhong Z.M."/>
            <person name="Liu X."/>
            <person name="Yu X."/>
            <person name="Liu D.K."/>
            <person name="Tu X.D."/>
            <person name="Liu B."/>
            <person name="Hao Y."/>
            <person name="Liao X.Y."/>
            <person name="Jiang Y.T."/>
            <person name="Sun W.H."/>
            <person name="Chen J."/>
            <person name="Chen Y.Q."/>
            <person name="Ai Y."/>
            <person name="Zhai J.W."/>
            <person name="Wu S.S."/>
            <person name="Zhou Z."/>
            <person name="Hsiao Y.Y."/>
            <person name="Wu W.L."/>
            <person name="Chen Y.Y."/>
            <person name="Lin Y.F."/>
            <person name="Hsu J.L."/>
            <person name="Li C.Y."/>
            <person name="Wang Z.W."/>
            <person name="Zhao X."/>
            <person name="Zhong W.Y."/>
            <person name="Ma X.K."/>
            <person name="Ma L."/>
            <person name="Huang J."/>
            <person name="Chen G.Z."/>
            <person name="Huang M.Z."/>
            <person name="Huang L."/>
            <person name="Peng D.H."/>
            <person name="Luo Y.B."/>
            <person name="Zou S.Q."/>
            <person name="Chen S.P."/>
            <person name="Lan S."/>
            <person name="Tsai W.C."/>
            <person name="Van de Peer Y."/>
            <person name="Liu Z.J."/>
        </authorList>
    </citation>
    <scope>NUCLEOTIDE SEQUENCE [LARGE SCALE GENOMIC DNA]</scope>
    <source>
        <strain evidence="1">Lor287</strain>
    </source>
</reference>
<accession>A0AAP0B2W1</accession>